<reference evidence="1" key="1">
    <citation type="submission" date="2020-08" db="EMBL/GenBank/DDBJ databases">
        <title>Lewinella bacteria from marine environments.</title>
        <authorList>
            <person name="Zhong Y."/>
        </authorList>
    </citation>
    <scope>NUCLEOTIDE SEQUENCE</scope>
    <source>
        <strain evidence="1">KCTC 42187</strain>
    </source>
</reference>
<proteinExistence type="predicted"/>
<evidence type="ECO:0000313" key="1">
    <source>
        <dbReference type="EMBL" id="MBC6994527.1"/>
    </source>
</evidence>
<protein>
    <recommendedName>
        <fullName evidence="3">Outer membrane protein beta-barrel domain-containing protein</fullName>
    </recommendedName>
</protein>
<evidence type="ECO:0000313" key="2">
    <source>
        <dbReference type="Proteomes" id="UP000650081"/>
    </source>
</evidence>
<keyword evidence="2" id="KW-1185">Reference proteome</keyword>
<dbReference type="RefSeq" id="WP_187466598.1">
    <property type="nucleotide sequence ID" value="NZ_JACSIT010000100.1"/>
</dbReference>
<comment type="caution">
    <text evidence="1">The sequence shown here is derived from an EMBL/GenBank/DDBJ whole genome shotgun (WGS) entry which is preliminary data.</text>
</comment>
<sequence>MKVYGLTAVIFMVSAYLFSQGQPLKLGFYAGPSYNIFTQTNFIQIGSVWSVGDPESFVDWQYGATLELPVNNRMSVIADMNFRPDYRYSYFVQDVEDVSIFGPVLKVIVVGGDEFTASMLVSYSLFSLGKLSISAYGGPGISINTKDKTEPIHFNGRLLATAEVINAMYDSDHPPTFMGSVGGLVEYGRISLRSGYVKTLSNSNTAPINVGGQQRSFLNKRDAYQVSLGYAFPLGKKRR</sequence>
<name>A0A923TD74_9BACT</name>
<organism evidence="1 2">
    <name type="scientific">Neolewinella lacunae</name>
    <dbReference type="NCBI Taxonomy" id="1517758"/>
    <lineage>
        <taxon>Bacteria</taxon>
        <taxon>Pseudomonadati</taxon>
        <taxon>Bacteroidota</taxon>
        <taxon>Saprospiria</taxon>
        <taxon>Saprospirales</taxon>
        <taxon>Lewinellaceae</taxon>
        <taxon>Neolewinella</taxon>
    </lineage>
</organism>
<dbReference type="EMBL" id="JACSIT010000100">
    <property type="protein sequence ID" value="MBC6994527.1"/>
    <property type="molecule type" value="Genomic_DNA"/>
</dbReference>
<evidence type="ECO:0008006" key="3">
    <source>
        <dbReference type="Google" id="ProtNLM"/>
    </source>
</evidence>
<accession>A0A923TD74</accession>
<dbReference type="AlphaFoldDB" id="A0A923TD74"/>
<gene>
    <name evidence="1" type="ORF">H9S92_10145</name>
</gene>
<dbReference type="Proteomes" id="UP000650081">
    <property type="component" value="Unassembled WGS sequence"/>
</dbReference>